<keyword evidence="3" id="KW-0067">ATP-binding</keyword>
<dbReference type="Gene3D" id="3.40.50.300">
    <property type="entry name" value="P-loop containing nucleotide triphosphate hydrolases"/>
    <property type="match status" value="1"/>
</dbReference>
<dbReference type="GO" id="GO:0005524">
    <property type="term" value="F:ATP binding"/>
    <property type="evidence" value="ECO:0007669"/>
    <property type="project" value="UniProtKB-KW"/>
</dbReference>
<dbReference type="PANTHER" id="PTHR30267:SF2">
    <property type="entry name" value="PROTEIN PRKA"/>
    <property type="match status" value="1"/>
</dbReference>
<dbReference type="PANTHER" id="PTHR30267">
    <property type="entry name" value="PROTEIN KINASE PRKA"/>
    <property type="match status" value="1"/>
</dbReference>
<dbReference type="RefSeq" id="WP_195001648.1">
    <property type="nucleotide sequence ID" value="NZ_JADLQN010000001.1"/>
</dbReference>
<dbReference type="EMBL" id="JADLQN010000001">
    <property type="protein sequence ID" value="MBF6354981.1"/>
    <property type="molecule type" value="Genomic_DNA"/>
</dbReference>
<dbReference type="Proteomes" id="UP000707731">
    <property type="component" value="Unassembled WGS sequence"/>
</dbReference>
<dbReference type="InterPro" id="IPR002078">
    <property type="entry name" value="Sigma_54_int"/>
</dbReference>
<evidence type="ECO:0000259" key="2">
    <source>
        <dbReference type="Pfam" id="PF00158"/>
    </source>
</evidence>
<proteinExistence type="predicted"/>
<name>A0ABS0D933_9NOCA</name>
<dbReference type="Pfam" id="PF00158">
    <property type="entry name" value="Sigma54_activat"/>
    <property type="match status" value="1"/>
</dbReference>
<feature type="region of interest" description="Disordered" evidence="1">
    <location>
        <begin position="454"/>
        <end position="475"/>
    </location>
</feature>
<accession>A0ABS0D933</accession>
<comment type="caution">
    <text evidence="3">The sequence shown here is derived from an EMBL/GenBank/DDBJ whole genome shotgun (WGS) entry which is preliminary data.</text>
</comment>
<feature type="domain" description="Sigma-54 factor interaction" evidence="2">
    <location>
        <begin position="170"/>
        <end position="228"/>
    </location>
</feature>
<organism evidence="3 4">
    <name type="scientific">Nocardia higoensis</name>
    <dbReference type="NCBI Taxonomy" id="228599"/>
    <lineage>
        <taxon>Bacteria</taxon>
        <taxon>Bacillati</taxon>
        <taxon>Actinomycetota</taxon>
        <taxon>Actinomycetes</taxon>
        <taxon>Mycobacteriales</taxon>
        <taxon>Nocardiaceae</taxon>
        <taxon>Nocardia</taxon>
    </lineage>
</organism>
<reference evidence="3 4" key="1">
    <citation type="submission" date="2020-10" db="EMBL/GenBank/DDBJ databases">
        <title>Identification of Nocardia species via Next-generation sequencing and recognition of intraspecies genetic diversity.</title>
        <authorList>
            <person name="Li P."/>
            <person name="Li P."/>
            <person name="Lu B."/>
        </authorList>
    </citation>
    <scope>NUCLEOTIDE SEQUENCE [LARGE SCALE GENOMIC DNA]</scope>
    <source>
        <strain evidence="3 4">BJ06-0143</strain>
    </source>
</reference>
<evidence type="ECO:0000256" key="1">
    <source>
        <dbReference type="SAM" id="MobiDB-lite"/>
    </source>
</evidence>
<keyword evidence="3" id="KW-0547">Nucleotide-binding</keyword>
<evidence type="ECO:0000313" key="4">
    <source>
        <dbReference type="Proteomes" id="UP000707731"/>
    </source>
</evidence>
<protein>
    <submittedName>
        <fullName evidence="3">ATP-binding protein</fullName>
    </submittedName>
</protein>
<sequence length="475" mass="51200">MTAPTDLPTTAGDLRAAGYRPRGVKSEIRDNLLAKLRAGQDPWPGIVGFDRTVLPQLERALLAGHDVVLLGERGQGKTRLLRTLAGLLDEWTPVIAGAELGEHPLDPISPAGRRLAAELGDDLPVAWRHRSERYAEKLATPDTSVGDLIGDVDPVKVAEGRSLGDPETIHFGLVPRAHRGIVAINELPDLAERIQVALLNVMEERDIQIRGYTLRLPLDVLLVATANPEDYTNRGRIITPLKDRFGAEIRTHYPLDVAAEIALVRQEADLVAEVGEPLIEVLARFVRHLRDSPAIDQRSGVSARFAVAAAETVAAAALRRSALTGEHPAVARPVDLDSVAAVLRGKLEFESGEEGREQEHLAHLLRRAFAETARDRLGGLNLRPLVEAVAAGHQVTTGDRVPGAEVLSALPELPVLHEVAERLDVVASDQPARIASAVEFALESLFLAREIAKDTGSAEGPTGDPADGATVYRRP</sequence>
<dbReference type="SUPFAM" id="SSF52540">
    <property type="entry name" value="P-loop containing nucleoside triphosphate hydrolases"/>
    <property type="match status" value="1"/>
</dbReference>
<gene>
    <name evidence="3" type="ORF">IU449_10565</name>
</gene>
<dbReference type="InterPro" id="IPR027417">
    <property type="entry name" value="P-loop_NTPase"/>
</dbReference>
<evidence type="ECO:0000313" key="3">
    <source>
        <dbReference type="EMBL" id="MBF6354981.1"/>
    </source>
</evidence>
<keyword evidence="4" id="KW-1185">Reference proteome</keyword>